<dbReference type="PANTHER" id="PTHR47969:SF15">
    <property type="entry name" value="CHROMOSOME-ASSOCIATED KINESIN KIF4A-RELATED"/>
    <property type="match status" value="1"/>
</dbReference>
<dbReference type="InterPro" id="IPR019787">
    <property type="entry name" value="Znf_PHD-finger"/>
</dbReference>
<dbReference type="InterPro" id="IPR011011">
    <property type="entry name" value="Znf_FYVE_PHD"/>
</dbReference>
<feature type="compositionally biased region" description="Basic and acidic residues" evidence="11">
    <location>
        <begin position="542"/>
        <end position="557"/>
    </location>
</feature>
<evidence type="ECO:0000256" key="11">
    <source>
        <dbReference type="SAM" id="MobiDB-lite"/>
    </source>
</evidence>
<organism evidence="13 14">
    <name type="scientific">Malassezia equina</name>
    <dbReference type="NCBI Taxonomy" id="1381935"/>
    <lineage>
        <taxon>Eukaryota</taxon>
        <taxon>Fungi</taxon>
        <taxon>Dikarya</taxon>
        <taxon>Basidiomycota</taxon>
        <taxon>Ustilaginomycotina</taxon>
        <taxon>Malasseziomycetes</taxon>
        <taxon>Malasseziales</taxon>
        <taxon>Malasseziaceae</taxon>
        <taxon>Malassezia</taxon>
    </lineage>
</organism>
<keyword evidence="2" id="KW-0963">Cytoplasm</keyword>
<feature type="region of interest" description="Disordered" evidence="11">
    <location>
        <begin position="949"/>
        <end position="969"/>
    </location>
</feature>
<feature type="domain" description="PHD-type" evidence="12">
    <location>
        <begin position="1140"/>
        <end position="1190"/>
    </location>
</feature>
<dbReference type="GO" id="GO:0005524">
    <property type="term" value="F:ATP binding"/>
    <property type="evidence" value="ECO:0007669"/>
    <property type="project" value="UniProtKB-KW"/>
</dbReference>
<feature type="region of interest" description="Disordered" evidence="11">
    <location>
        <begin position="542"/>
        <end position="572"/>
    </location>
</feature>
<evidence type="ECO:0000313" key="14">
    <source>
        <dbReference type="Proteomes" id="UP001214415"/>
    </source>
</evidence>
<dbReference type="InterPro" id="IPR001965">
    <property type="entry name" value="Znf_PHD"/>
</dbReference>
<dbReference type="InterPro" id="IPR013083">
    <property type="entry name" value="Znf_RING/FYVE/PHD"/>
</dbReference>
<protein>
    <recommendedName>
        <fullName evidence="12">PHD-type domain-containing protein</fullName>
    </recommendedName>
</protein>
<feature type="coiled-coil region" evidence="10">
    <location>
        <begin position="246"/>
        <end position="328"/>
    </location>
</feature>
<comment type="subcellular location">
    <subcellularLocation>
        <location evidence="1">Cytoplasm</location>
    </subcellularLocation>
</comment>
<evidence type="ECO:0000256" key="5">
    <source>
        <dbReference type="ARBA" id="ARBA00022771"/>
    </source>
</evidence>
<feature type="region of interest" description="Disordered" evidence="11">
    <location>
        <begin position="623"/>
        <end position="664"/>
    </location>
</feature>
<feature type="coiled-coil region" evidence="10">
    <location>
        <begin position="195"/>
        <end position="222"/>
    </location>
</feature>
<dbReference type="InterPro" id="IPR027640">
    <property type="entry name" value="Kinesin-like_fam"/>
</dbReference>
<keyword evidence="4" id="KW-0547">Nucleotide-binding</keyword>
<feature type="region of interest" description="Disordered" evidence="11">
    <location>
        <begin position="69"/>
        <end position="137"/>
    </location>
</feature>
<name>A0AAF0IZW1_9BASI</name>
<keyword evidence="14" id="KW-1185">Reference proteome</keyword>
<feature type="compositionally biased region" description="Polar residues" evidence="11">
    <location>
        <begin position="558"/>
        <end position="568"/>
    </location>
</feature>
<accession>A0AAF0IZW1</accession>
<dbReference type="PANTHER" id="PTHR47969">
    <property type="entry name" value="CHROMOSOME-ASSOCIATED KINESIN KIF4A-RELATED"/>
    <property type="match status" value="1"/>
</dbReference>
<dbReference type="Proteomes" id="UP001214415">
    <property type="component" value="Chromosome 5"/>
</dbReference>
<keyword evidence="3" id="KW-0479">Metal-binding</keyword>
<feature type="region of interest" description="Disordered" evidence="11">
    <location>
        <begin position="1327"/>
        <end position="1360"/>
    </location>
</feature>
<dbReference type="PROSITE" id="PS01359">
    <property type="entry name" value="ZF_PHD_1"/>
    <property type="match status" value="1"/>
</dbReference>
<evidence type="ECO:0000256" key="1">
    <source>
        <dbReference type="ARBA" id="ARBA00004496"/>
    </source>
</evidence>
<keyword evidence="7" id="KW-0067">ATP-binding</keyword>
<feature type="region of interest" description="Disordered" evidence="11">
    <location>
        <begin position="825"/>
        <end position="929"/>
    </location>
</feature>
<dbReference type="InterPro" id="IPR019786">
    <property type="entry name" value="Zinc_finger_PHD-type_CS"/>
</dbReference>
<dbReference type="GO" id="GO:0005737">
    <property type="term" value="C:cytoplasm"/>
    <property type="evidence" value="ECO:0007669"/>
    <property type="project" value="UniProtKB-SubCell"/>
</dbReference>
<evidence type="ECO:0000256" key="10">
    <source>
        <dbReference type="SAM" id="Coils"/>
    </source>
</evidence>
<evidence type="ECO:0000256" key="8">
    <source>
        <dbReference type="ARBA" id="ARBA00023054"/>
    </source>
</evidence>
<dbReference type="GO" id="GO:0008270">
    <property type="term" value="F:zinc ion binding"/>
    <property type="evidence" value="ECO:0007669"/>
    <property type="project" value="UniProtKB-KW"/>
</dbReference>
<proteinExistence type="predicted"/>
<evidence type="ECO:0000256" key="6">
    <source>
        <dbReference type="ARBA" id="ARBA00022833"/>
    </source>
</evidence>
<sequence length="1389" mass="153574">MTEKWWDSHNKGWKDIRHKALYDEGQRIDGEVSMDQSLTTYPRANTSLGLDSSASLDLPPAPAQNLLLSTEDERETSVPNIEEEANDLDRTPDTETAPTPKRPTSASASASATPRTATTRSSLYNTPAHLDESSVQDASSSISTSLRASQLAQSRDALHVLDEDEGEGDAELSSSRSGHWGVQEMRRRTEAGISIKSTLQKIEQLTAERDDLKIEVDFHRRNMSPEDVGAEVISLRQEKLSYVRRLQKMNELVKSQDQALKTVNRQVKQWEAKLADYEQLQEQLRQAEARALAAEQGERTMSAAPGDVAELEAALRAEQSERLALQAQIDGLQQGRADTAPSSADEPSRFGDTSIVYDAPALQQQVDEQNDVICELQDALAAERLVVAEKEGEMDRLEAALDEAESMATDLQAQLQEREAAHTAALTEVQQLTNELAEAHRHHESVEAALQEQCASSQAQLDEAQAAMERLSTQHADLEDLNARLNDKLVQLVRDLKDEEQARERVDVDWSQRYDTSEAHMRHSLAAKDALIESLEQQVAQARDEAQRLREEHRTDKAQSQSYLTEAQAQYERDANRLRSDLEEKLQLWQEAQDDVARLQSETSELAAALQGETRTRLQAQERLESTQRALDQARREAERASMAAAESARRDASSSARSLDASARPQLAERNALLATVFDGLVRALGEDAAPSEARLLHTHFSQFHDKVTQRLRRLVAIQTHFSQRVETIEKDQAAKWADVRRLQEARWSHVERMEKVIRAATDKQQQWRRRLLTKEYELTDMQRTNRELEQQVARMRDTPVAAPTPATPAQLSVRLRELERRCKEADERVKRERAGAKERATRDEARIRMMGVMAPPAPGPSMAASARSGRPLVPSRDLVRPWKGHSKGKDRTRRAHSKRGRPRSRAVAPSSNASQRAGTLSLADPPRPAAVWGHTQYTMLDHHAHATPGMRRSTDPPRLAASDEPTPVVVPESAPCHVATPALLAPFEAPEAPKDRMCPVYMEGYGRLAMHRHVMDGPAPPPAPSCIGSQGASHDRSERLQLVARWLAADEDVNDEEHVHSAGAGASSTAASTYHPMVAKGLREQSRRATARSSRAVRPDWWIAADGVRRPRGTPAMAGRRRMVSTMRSLAASGIAPSMACRCGFTDDHMDMVQCDGCARWLHLACAGVTHVDQVPATDWMCDDCYDQRTAMAQPRATSSAAYHTGLHAHARLRSSTLSLAPSPQRSLEDVPLMRAYGNASPAHVSASSDEGGRALWRTPSPPPSLQLVGTPSRHFTPMAQAEWLPTPTHFLAHTPYNGMRTPSRALGPLDSPTAATRRAQYLATPHSHASPSMHSDPVPSSAALSSPMPVTPTGPTRGRLLAMPLGSPATPKTAPLAQMPLAWAWE</sequence>
<evidence type="ECO:0000256" key="4">
    <source>
        <dbReference type="ARBA" id="ARBA00022741"/>
    </source>
</evidence>
<feature type="compositionally biased region" description="Basic and acidic residues" evidence="11">
    <location>
        <begin position="623"/>
        <end position="640"/>
    </location>
</feature>
<dbReference type="Pfam" id="PF00628">
    <property type="entry name" value="PHD"/>
    <property type="match status" value="1"/>
</dbReference>
<feature type="compositionally biased region" description="Polar residues" evidence="11">
    <location>
        <begin position="911"/>
        <end position="920"/>
    </location>
</feature>
<evidence type="ECO:0000259" key="12">
    <source>
        <dbReference type="PROSITE" id="PS50016"/>
    </source>
</evidence>
<dbReference type="GO" id="GO:0003777">
    <property type="term" value="F:microtubule motor activity"/>
    <property type="evidence" value="ECO:0007669"/>
    <property type="project" value="InterPro"/>
</dbReference>
<evidence type="ECO:0000256" key="3">
    <source>
        <dbReference type="ARBA" id="ARBA00022723"/>
    </source>
</evidence>
<dbReference type="GO" id="GO:0051231">
    <property type="term" value="P:spindle elongation"/>
    <property type="evidence" value="ECO:0007669"/>
    <property type="project" value="TreeGrafter"/>
</dbReference>
<evidence type="ECO:0000256" key="7">
    <source>
        <dbReference type="ARBA" id="ARBA00022840"/>
    </source>
</evidence>
<dbReference type="EMBL" id="CP119904">
    <property type="protein sequence ID" value="WFD24007.1"/>
    <property type="molecule type" value="Genomic_DNA"/>
</dbReference>
<feature type="compositionally biased region" description="Basic and acidic residues" evidence="11">
    <location>
        <begin position="825"/>
        <end position="849"/>
    </location>
</feature>
<keyword evidence="6" id="KW-0862">Zinc</keyword>
<dbReference type="PROSITE" id="PS50016">
    <property type="entry name" value="ZF_PHD_2"/>
    <property type="match status" value="1"/>
</dbReference>
<feature type="compositionally biased region" description="Basic residues" evidence="11">
    <location>
        <begin position="884"/>
        <end position="906"/>
    </location>
</feature>
<reference evidence="13" key="1">
    <citation type="submission" date="2023-03" db="EMBL/GenBank/DDBJ databases">
        <title>Mating type loci evolution in Malassezia.</title>
        <authorList>
            <person name="Coelho M.A."/>
        </authorList>
    </citation>
    <scope>NUCLEOTIDE SEQUENCE</scope>
    <source>
        <strain evidence="13">CBS 12830</strain>
    </source>
</reference>
<dbReference type="Gene3D" id="1.10.287.1490">
    <property type="match status" value="1"/>
</dbReference>
<keyword evidence="8 10" id="KW-0175">Coiled coil</keyword>
<feature type="region of interest" description="Disordered" evidence="11">
    <location>
        <begin position="163"/>
        <end position="184"/>
    </location>
</feature>
<dbReference type="GO" id="GO:0005875">
    <property type="term" value="C:microtubule associated complex"/>
    <property type="evidence" value="ECO:0007669"/>
    <property type="project" value="TreeGrafter"/>
</dbReference>
<evidence type="ECO:0000313" key="13">
    <source>
        <dbReference type="EMBL" id="WFD24007.1"/>
    </source>
</evidence>
<dbReference type="Gene3D" id="3.30.40.10">
    <property type="entry name" value="Zinc/RING finger domain, C3HC4 (zinc finger)"/>
    <property type="match status" value="1"/>
</dbReference>
<feature type="compositionally biased region" description="Low complexity" evidence="11">
    <location>
        <begin position="850"/>
        <end position="873"/>
    </location>
</feature>
<evidence type="ECO:0000256" key="2">
    <source>
        <dbReference type="ARBA" id="ARBA00022490"/>
    </source>
</evidence>
<dbReference type="GO" id="GO:0007052">
    <property type="term" value="P:mitotic spindle organization"/>
    <property type="evidence" value="ECO:0007669"/>
    <property type="project" value="TreeGrafter"/>
</dbReference>
<dbReference type="SMART" id="SM00249">
    <property type="entry name" value="PHD"/>
    <property type="match status" value="1"/>
</dbReference>
<gene>
    <name evidence="13" type="ORF">MEQU1_002704</name>
</gene>
<feature type="compositionally biased region" description="Low complexity" evidence="11">
    <location>
        <begin position="96"/>
        <end position="122"/>
    </location>
</feature>
<feature type="compositionally biased region" description="Low complexity" evidence="11">
    <location>
        <begin position="654"/>
        <end position="664"/>
    </location>
</feature>
<dbReference type="GO" id="GO:0007018">
    <property type="term" value="P:microtubule-based movement"/>
    <property type="evidence" value="ECO:0007669"/>
    <property type="project" value="InterPro"/>
</dbReference>
<dbReference type="SUPFAM" id="SSF57903">
    <property type="entry name" value="FYVE/PHD zinc finger"/>
    <property type="match status" value="1"/>
</dbReference>
<keyword evidence="5 9" id="KW-0863">Zinc-finger</keyword>
<evidence type="ECO:0000256" key="9">
    <source>
        <dbReference type="PROSITE-ProRule" id="PRU00146"/>
    </source>
</evidence>